<proteinExistence type="predicted"/>
<evidence type="ECO:0000256" key="3">
    <source>
        <dbReference type="ARBA" id="ARBA00023004"/>
    </source>
</evidence>
<dbReference type="PANTHER" id="PTHR35008">
    <property type="entry name" value="BLL4482 PROTEIN-RELATED"/>
    <property type="match status" value="1"/>
</dbReference>
<evidence type="ECO:0000256" key="1">
    <source>
        <dbReference type="ARBA" id="ARBA00022617"/>
    </source>
</evidence>
<evidence type="ECO:0000256" key="2">
    <source>
        <dbReference type="ARBA" id="ARBA00022723"/>
    </source>
</evidence>
<dbReference type="GO" id="GO:0009055">
    <property type="term" value="F:electron transfer activity"/>
    <property type="evidence" value="ECO:0007669"/>
    <property type="project" value="InterPro"/>
</dbReference>
<evidence type="ECO:0000313" key="6">
    <source>
        <dbReference type="EMBL" id="PZR07173.1"/>
    </source>
</evidence>
<feature type="domain" description="Cytochrome c" evidence="5">
    <location>
        <begin position="43"/>
        <end position="142"/>
    </location>
</feature>
<evidence type="ECO:0000259" key="5">
    <source>
        <dbReference type="PROSITE" id="PS51007"/>
    </source>
</evidence>
<dbReference type="AlphaFoldDB" id="A0A2W5T2R6"/>
<gene>
    <name evidence="6" type="ORF">DI536_28355</name>
</gene>
<accession>A0A2W5T2R6</accession>
<evidence type="ECO:0000256" key="4">
    <source>
        <dbReference type="PROSITE-ProRule" id="PRU00433"/>
    </source>
</evidence>
<dbReference type="InterPro" id="IPR036909">
    <property type="entry name" value="Cyt_c-like_dom_sf"/>
</dbReference>
<dbReference type="GO" id="GO:0046872">
    <property type="term" value="F:metal ion binding"/>
    <property type="evidence" value="ECO:0007669"/>
    <property type="project" value="UniProtKB-KW"/>
</dbReference>
<dbReference type="PROSITE" id="PS51007">
    <property type="entry name" value="CYTC"/>
    <property type="match status" value="2"/>
</dbReference>
<reference evidence="6 7" key="1">
    <citation type="submission" date="2017-08" db="EMBL/GenBank/DDBJ databases">
        <title>Infants hospitalized years apart are colonized by the same room-sourced microbial strains.</title>
        <authorList>
            <person name="Brooks B."/>
            <person name="Olm M.R."/>
            <person name="Firek B.A."/>
            <person name="Baker R."/>
            <person name="Thomas B.C."/>
            <person name="Morowitz M.J."/>
            <person name="Banfield J.F."/>
        </authorList>
    </citation>
    <scope>NUCLEOTIDE SEQUENCE [LARGE SCALE GENOMIC DNA]</scope>
    <source>
        <strain evidence="6">S2_003_000_R2_14</strain>
    </source>
</reference>
<keyword evidence="3 4" id="KW-0408">Iron</keyword>
<feature type="domain" description="Cytochrome c" evidence="5">
    <location>
        <begin position="184"/>
        <end position="277"/>
    </location>
</feature>
<dbReference type="Proteomes" id="UP000249061">
    <property type="component" value="Unassembled WGS sequence"/>
</dbReference>
<dbReference type="EMBL" id="QFQP01000033">
    <property type="protein sequence ID" value="PZR07173.1"/>
    <property type="molecule type" value="Genomic_DNA"/>
</dbReference>
<evidence type="ECO:0000313" key="7">
    <source>
        <dbReference type="Proteomes" id="UP000249061"/>
    </source>
</evidence>
<sequence>MMKWILSVVVLGLISGFIGLPAVAHGRLEAPLGVTSALPPGTGDAKRGGELLQSTLVCTECHGSDFGGKVMVDDPVFGRVVAPNLTRGRGGPGVRSLHAWDLGIRHGVGGDGRALVMMPSDSYASLSARDLRDVAAWLDALVPVDRELPPTRLGPVGSVLMLTGKLRVAAWGIKHDEVPVSDAPVGDRGAYLVNVSGCRGCHGPNLEGHEVRPGAPWAPSLTAAALKAWTREDFSRALQKGVAKDGHALDELMPWRAFAALPEEDVAALWATLRDERDVAPASRD</sequence>
<dbReference type="GO" id="GO:0020037">
    <property type="term" value="F:heme binding"/>
    <property type="evidence" value="ECO:0007669"/>
    <property type="project" value="InterPro"/>
</dbReference>
<dbReference type="PANTHER" id="PTHR35008:SF8">
    <property type="entry name" value="ALCOHOL DEHYDROGENASE CYTOCHROME C SUBUNIT"/>
    <property type="match status" value="1"/>
</dbReference>
<organism evidence="6 7">
    <name type="scientific">Archangium gephyra</name>
    <dbReference type="NCBI Taxonomy" id="48"/>
    <lineage>
        <taxon>Bacteria</taxon>
        <taxon>Pseudomonadati</taxon>
        <taxon>Myxococcota</taxon>
        <taxon>Myxococcia</taxon>
        <taxon>Myxococcales</taxon>
        <taxon>Cystobacterineae</taxon>
        <taxon>Archangiaceae</taxon>
        <taxon>Archangium</taxon>
    </lineage>
</organism>
<protein>
    <submittedName>
        <fullName evidence="6">Cytochrome C</fullName>
    </submittedName>
</protein>
<comment type="caution">
    <text evidence="6">The sequence shown here is derived from an EMBL/GenBank/DDBJ whole genome shotgun (WGS) entry which is preliminary data.</text>
</comment>
<keyword evidence="1 4" id="KW-0349">Heme</keyword>
<dbReference type="Gene3D" id="1.10.760.10">
    <property type="entry name" value="Cytochrome c-like domain"/>
    <property type="match status" value="2"/>
</dbReference>
<name>A0A2W5T2R6_9BACT</name>
<keyword evidence="2 4" id="KW-0479">Metal-binding</keyword>
<dbReference type="InterPro" id="IPR051459">
    <property type="entry name" value="Cytochrome_c-type_DH"/>
</dbReference>
<dbReference type="InterPro" id="IPR009056">
    <property type="entry name" value="Cyt_c-like_dom"/>
</dbReference>
<dbReference type="SUPFAM" id="SSF46626">
    <property type="entry name" value="Cytochrome c"/>
    <property type="match status" value="2"/>
</dbReference>